<organism evidence="1 2">
    <name type="scientific">Planomonospora parontospora</name>
    <dbReference type="NCBI Taxonomy" id="58119"/>
    <lineage>
        <taxon>Bacteria</taxon>
        <taxon>Bacillati</taxon>
        <taxon>Actinomycetota</taxon>
        <taxon>Actinomycetes</taxon>
        <taxon>Streptosporangiales</taxon>
        <taxon>Streptosporangiaceae</taxon>
        <taxon>Planomonospora</taxon>
    </lineage>
</organism>
<accession>A0AA37BLX2</accession>
<comment type="caution">
    <text evidence="1">The sequence shown here is derived from an EMBL/GenBank/DDBJ whole genome shotgun (WGS) entry which is preliminary data.</text>
</comment>
<reference evidence="1" key="1">
    <citation type="journal article" date="2014" name="Int. J. Syst. Evol. Microbiol.">
        <title>Complete genome sequence of Corynebacterium casei LMG S-19264T (=DSM 44701T), isolated from a smear-ripened cheese.</title>
        <authorList>
            <consortium name="US DOE Joint Genome Institute (JGI-PGF)"/>
            <person name="Walter F."/>
            <person name="Albersmeier A."/>
            <person name="Kalinowski J."/>
            <person name="Ruckert C."/>
        </authorList>
    </citation>
    <scope>NUCLEOTIDE SEQUENCE</scope>
    <source>
        <strain evidence="1">JCM 3093</strain>
    </source>
</reference>
<dbReference type="RefSeq" id="WP_191897529.1">
    <property type="nucleotide sequence ID" value="NZ_BMQD01000023.1"/>
</dbReference>
<evidence type="ECO:0000313" key="1">
    <source>
        <dbReference type="EMBL" id="GGK90394.1"/>
    </source>
</evidence>
<reference evidence="1" key="2">
    <citation type="submission" date="2022-09" db="EMBL/GenBank/DDBJ databases">
        <authorList>
            <person name="Sun Q."/>
            <person name="Ohkuma M."/>
        </authorList>
    </citation>
    <scope>NUCLEOTIDE SEQUENCE</scope>
    <source>
        <strain evidence="1">JCM 3093</strain>
    </source>
</reference>
<dbReference type="AlphaFoldDB" id="A0AA37BLX2"/>
<proteinExistence type="predicted"/>
<evidence type="ECO:0000313" key="2">
    <source>
        <dbReference type="Proteomes" id="UP000627984"/>
    </source>
</evidence>
<name>A0AA37BLX2_9ACTN</name>
<dbReference type="Proteomes" id="UP000627984">
    <property type="component" value="Unassembled WGS sequence"/>
</dbReference>
<protein>
    <submittedName>
        <fullName evidence="1">Uncharacterized protein</fullName>
    </submittedName>
</protein>
<dbReference type="EMBL" id="BMQD01000023">
    <property type="protein sequence ID" value="GGK90394.1"/>
    <property type="molecule type" value="Genomic_DNA"/>
</dbReference>
<sequence length="83" mass="8701">MTSSSTPDPSEDIAAAFTRLTKSFASVSRTLAAQNAMGWAYQGNLARLEEVLARMDAEQVRGLSAAAALLEGAADAELARRTA</sequence>
<gene>
    <name evidence="1" type="ORF">GCM10010126_57280</name>
</gene>